<gene>
    <name evidence="2" type="ORF">LHA35_17220</name>
</gene>
<evidence type="ECO:0000313" key="2">
    <source>
        <dbReference type="EMBL" id="MCB4823473.1"/>
    </source>
</evidence>
<name>A0A9X1IGX0_9PROT</name>
<protein>
    <submittedName>
        <fullName evidence="2">Uncharacterized protein</fullName>
    </submittedName>
</protein>
<proteinExistence type="predicted"/>
<dbReference type="RefSeq" id="WP_226610247.1">
    <property type="nucleotide sequence ID" value="NZ_JAJAQI010000027.1"/>
</dbReference>
<feature type="compositionally biased region" description="Basic and acidic residues" evidence="1">
    <location>
        <begin position="50"/>
        <end position="67"/>
    </location>
</feature>
<feature type="compositionally biased region" description="Basic residues" evidence="1">
    <location>
        <begin position="121"/>
        <end position="131"/>
    </location>
</feature>
<feature type="region of interest" description="Disordered" evidence="1">
    <location>
        <begin position="50"/>
        <end position="83"/>
    </location>
</feature>
<dbReference type="Proteomes" id="UP001139311">
    <property type="component" value="Unassembled WGS sequence"/>
</dbReference>
<accession>A0A9X1IGX0</accession>
<feature type="region of interest" description="Disordered" evidence="1">
    <location>
        <begin position="1"/>
        <end position="26"/>
    </location>
</feature>
<organism evidence="2 3">
    <name type="scientific">Roseicella aerolata</name>
    <dbReference type="NCBI Taxonomy" id="2883479"/>
    <lineage>
        <taxon>Bacteria</taxon>
        <taxon>Pseudomonadati</taxon>
        <taxon>Pseudomonadota</taxon>
        <taxon>Alphaproteobacteria</taxon>
        <taxon>Acetobacterales</taxon>
        <taxon>Roseomonadaceae</taxon>
        <taxon>Roseicella</taxon>
    </lineage>
</organism>
<evidence type="ECO:0000313" key="3">
    <source>
        <dbReference type="Proteomes" id="UP001139311"/>
    </source>
</evidence>
<keyword evidence="3" id="KW-1185">Reference proteome</keyword>
<dbReference type="AlphaFoldDB" id="A0A9X1IGX0"/>
<sequence>MAIGRREEARLLSQAEREAVEPTHYPAISDLPEEALRDAIRRLRELRNRAGDIARQQRREMRRKAEPRGAAPASDNAGTQRKQQVLAAALKRVNREIARREDLTQGDSALVESARRALAMKRAARHRHHPGPGRTAGEGMRATPSGRPSVSPDPREIGRVSQFVRNAQVRRDFA</sequence>
<reference evidence="2" key="1">
    <citation type="submission" date="2021-10" db="EMBL/GenBank/DDBJ databases">
        <title>Roseicella aerolatum sp. nov., isolated from aerosols of e-waste dismantling site.</title>
        <authorList>
            <person name="Qin T."/>
        </authorList>
    </citation>
    <scope>NUCLEOTIDE SEQUENCE</scope>
    <source>
        <strain evidence="2">GB24</strain>
    </source>
</reference>
<dbReference type="EMBL" id="JAJAQI010000027">
    <property type="protein sequence ID" value="MCB4823473.1"/>
    <property type="molecule type" value="Genomic_DNA"/>
</dbReference>
<feature type="region of interest" description="Disordered" evidence="1">
    <location>
        <begin position="121"/>
        <end position="160"/>
    </location>
</feature>
<feature type="compositionally biased region" description="Basic and acidic residues" evidence="1">
    <location>
        <begin position="1"/>
        <end position="21"/>
    </location>
</feature>
<evidence type="ECO:0000256" key="1">
    <source>
        <dbReference type="SAM" id="MobiDB-lite"/>
    </source>
</evidence>
<comment type="caution">
    <text evidence="2">The sequence shown here is derived from an EMBL/GenBank/DDBJ whole genome shotgun (WGS) entry which is preliminary data.</text>
</comment>